<organism evidence="3 4">
    <name type="scientific">Liparis tanakae</name>
    <name type="common">Tanaka's snailfish</name>
    <dbReference type="NCBI Taxonomy" id="230148"/>
    <lineage>
        <taxon>Eukaryota</taxon>
        <taxon>Metazoa</taxon>
        <taxon>Chordata</taxon>
        <taxon>Craniata</taxon>
        <taxon>Vertebrata</taxon>
        <taxon>Euteleostomi</taxon>
        <taxon>Actinopterygii</taxon>
        <taxon>Neopterygii</taxon>
        <taxon>Teleostei</taxon>
        <taxon>Neoteleostei</taxon>
        <taxon>Acanthomorphata</taxon>
        <taxon>Eupercaria</taxon>
        <taxon>Perciformes</taxon>
        <taxon>Cottioidei</taxon>
        <taxon>Cottales</taxon>
        <taxon>Liparidae</taxon>
        <taxon>Liparis</taxon>
    </lineage>
</organism>
<evidence type="ECO:0000256" key="1">
    <source>
        <dbReference type="SAM" id="MobiDB-lite"/>
    </source>
</evidence>
<name>A0A4Z2E420_9TELE</name>
<feature type="chain" id="PRO_5021421546" evidence="2">
    <location>
        <begin position="19"/>
        <end position="99"/>
    </location>
</feature>
<feature type="signal peptide" evidence="2">
    <location>
        <begin position="1"/>
        <end position="18"/>
    </location>
</feature>
<feature type="region of interest" description="Disordered" evidence="1">
    <location>
        <begin position="40"/>
        <end position="99"/>
    </location>
</feature>
<proteinExistence type="predicted"/>
<evidence type="ECO:0000256" key="2">
    <source>
        <dbReference type="SAM" id="SignalP"/>
    </source>
</evidence>
<keyword evidence="4" id="KW-1185">Reference proteome</keyword>
<keyword evidence="2" id="KW-0732">Signal</keyword>
<sequence>MMWCAAAGAVLPITIAVGNTMPHLLLNQNMAGGRVKQAALHDVKRDGSRSRRSRIVFASDPREPEELQAAAEQLGSASRPDAIGAAHGKQEQIAPSPRK</sequence>
<gene>
    <name evidence="3" type="ORF">EYF80_066371</name>
</gene>
<reference evidence="3 4" key="1">
    <citation type="submission" date="2019-03" db="EMBL/GenBank/DDBJ databases">
        <title>First draft genome of Liparis tanakae, snailfish: a comprehensive survey of snailfish specific genes.</title>
        <authorList>
            <person name="Kim W."/>
            <person name="Song I."/>
            <person name="Jeong J.-H."/>
            <person name="Kim D."/>
            <person name="Kim S."/>
            <person name="Ryu S."/>
            <person name="Song J.Y."/>
            <person name="Lee S.K."/>
        </authorList>
    </citation>
    <scope>NUCLEOTIDE SEQUENCE [LARGE SCALE GENOMIC DNA]</scope>
    <source>
        <tissue evidence="3">Muscle</tissue>
    </source>
</reference>
<protein>
    <submittedName>
        <fullName evidence="3">Uncharacterized protein</fullName>
    </submittedName>
</protein>
<accession>A0A4Z2E420</accession>
<evidence type="ECO:0000313" key="4">
    <source>
        <dbReference type="Proteomes" id="UP000314294"/>
    </source>
</evidence>
<comment type="caution">
    <text evidence="3">The sequence shown here is derived from an EMBL/GenBank/DDBJ whole genome shotgun (WGS) entry which is preliminary data.</text>
</comment>
<dbReference type="EMBL" id="SRLO01018256">
    <property type="protein sequence ID" value="TNN23508.1"/>
    <property type="molecule type" value="Genomic_DNA"/>
</dbReference>
<dbReference type="Proteomes" id="UP000314294">
    <property type="component" value="Unassembled WGS sequence"/>
</dbReference>
<feature type="compositionally biased region" description="Basic and acidic residues" evidence="1">
    <location>
        <begin position="40"/>
        <end position="49"/>
    </location>
</feature>
<dbReference type="AlphaFoldDB" id="A0A4Z2E420"/>
<evidence type="ECO:0000313" key="3">
    <source>
        <dbReference type="EMBL" id="TNN23508.1"/>
    </source>
</evidence>